<reference evidence="2" key="1">
    <citation type="journal article" date="2019" name="Int. J. Syst. Evol. Microbiol.">
        <title>The Global Catalogue of Microorganisms (GCM) 10K type strain sequencing project: providing services to taxonomists for standard genome sequencing and annotation.</title>
        <authorList>
            <consortium name="The Broad Institute Genomics Platform"/>
            <consortium name="The Broad Institute Genome Sequencing Center for Infectious Disease"/>
            <person name="Wu L."/>
            <person name="Ma J."/>
        </authorList>
    </citation>
    <scope>NUCLEOTIDE SEQUENCE [LARGE SCALE GENOMIC DNA]</scope>
    <source>
        <strain evidence="2">CGMCC 4.7357</strain>
    </source>
</reference>
<evidence type="ECO:0000313" key="2">
    <source>
        <dbReference type="Proteomes" id="UP001596020"/>
    </source>
</evidence>
<sequence>MKYLTVDFGSTYTKLTAIDGDKREVVATASAFTTIETHVLDGFNNAMAKLEEKIGGPFHYDKMLCCSSAAGGLKMVALGLVPELTSKAARMAASSAGAKVVKTYAYEISKAEQDEIYNINPDLVLLCGGTDGGNKEVIIANAKRLVAIDRNFSIIAAGNKSASYDLEEIFKASNKNYVIAENVMPNFNELNIDPAKQCIKDLFISRIIDAKGLSEAQAMTDFKIIPTPLAVLNGCELYSKGTRKTPGVGELVAIDIGGATTDIYSMSYGNPTVEPVMIKGLKEPYSKRTVEGDLGMRYSLSALEESIDLYAVAEELQIDENQIKEWVSLCAAHPDTLAQEGSIEHHIEEALAKAGISLAVERHAGEIDSVFTPMGQVYTLTGKDLSDVPYVVGIGGVLINSPRPAYILSGAEFDPTRMRHTKPKHPSYLLDKRYIFASMGLLSTQDKELALEIMKKEIVPINK</sequence>
<accession>A0ABV9KA98</accession>
<comment type="caution">
    <text evidence="1">The sequence shown here is derived from an EMBL/GenBank/DDBJ whole genome shotgun (WGS) entry which is preliminary data.</text>
</comment>
<dbReference type="PIRSF" id="PIRSF004729">
    <property type="entry name" value="MutL"/>
    <property type="match status" value="1"/>
</dbReference>
<dbReference type="InterPro" id="IPR006230">
    <property type="entry name" value="MutL"/>
</dbReference>
<dbReference type="Proteomes" id="UP001596020">
    <property type="component" value="Unassembled WGS sequence"/>
</dbReference>
<dbReference type="NCBIfam" id="TIGR01319">
    <property type="entry name" value="glmL_fam"/>
    <property type="match status" value="1"/>
</dbReference>
<dbReference type="InterPro" id="IPR043129">
    <property type="entry name" value="ATPase_NBD"/>
</dbReference>
<dbReference type="SUPFAM" id="SSF53067">
    <property type="entry name" value="Actin-like ATPase domain"/>
    <property type="match status" value="1"/>
</dbReference>
<evidence type="ECO:0000313" key="1">
    <source>
        <dbReference type="EMBL" id="MFC4666591.1"/>
    </source>
</evidence>
<proteinExistence type="predicted"/>
<gene>
    <name evidence="1" type="primary">glmL</name>
    <name evidence="1" type="ORF">ACFO3G_08295</name>
</gene>
<dbReference type="RefSeq" id="WP_380079805.1">
    <property type="nucleotide sequence ID" value="NZ_JBHSGO010000208.1"/>
</dbReference>
<keyword evidence="2" id="KW-1185">Reference proteome</keyword>
<dbReference type="Pfam" id="PF13941">
    <property type="entry name" value="MutL"/>
    <property type="match status" value="1"/>
</dbReference>
<organism evidence="1 2">
    <name type="scientific">Falsiporphyromonas endometrii</name>
    <dbReference type="NCBI Taxonomy" id="1387297"/>
    <lineage>
        <taxon>Bacteria</taxon>
        <taxon>Pseudomonadati</taxon>
        <taxon>Bacteroidota</taxon>
        <taxon>Bacteroidia</taxon>
        <taxon>Bacteroidales</taxon>
        <taxon>Porphyromonadaceae</taxon>
        <taxon>Falsiporphyromonas</taxon>
    </lineage>
</organism>
<name>A0ABV9KA98_9PORP</name>
<dbReference type="EMBL" id="JBHSGO010000208">
    <property type="protein sequence ID" value="MFC4666591.1"/>
    <property type="molecule type" value="Genomic_DNA"/>
</dbReference>
<protein>
    <submittedName>
        <fullName evidence="1">Methylaspartate mutase accessory protein GlmL</fullName>
    </submittedName>
</protein>
<dbReference type="NCBIfam" id="NF040745">
    <property type="entry name" value="accessory_GlmL"/>
    <property type="match status" value="1"/>
</dbReference>